<keyword evidence="4" id="KW-0472">Membrane</keyword>
<comment type="subcellular location">
    <subcellularLocation>
        <location evidence="1">Cell outer membrane</location>
    </subcellularLocation>
</comment>
<dbReference type="Proteomes" id="UP001143545">
    <property type="component" value="Unassembled WGS sequence"/>
</dbReference>
<protein>
    <recommendedName>
        <fullName evidence="10">RagB/SusD family nutrient uptake outer membrane protein</fullName>
    </recommendedName>
</protein>
<dbReference type="SUPFAM" id="SSF48452">
    <property type="entry name" value="TPR-like"/>
    <property type="match status" value="1"/>
</dbReference>
<evidence type="ECO:0000256" key="3">
    <source>
        <dbReference type="ARBA" id="ARBA00022729"/>
    </source>
</evidence>
<keyword evidence="9" id="KW-1185">Reference proteome</keyword>
<dbReference type="Pfam" id="PF14322">
    <property type="entry name" value="SusD-like_3"/>
    <property type="match status" value="1"/>
</dbReference>
<evidence type="ECO:0008006" key="10">
    <source>
        <dbReference type="Google" id="ProtNLM"/>
    </source>
</evidence>
<reference evidence="8" key="1">
    <citation type="submission" date="2022-07" db="EMBL/GenBank/DDBJ databases">
        <title>Taxonomy of Novel Oxalotrophic and Methylotrophic Bacteria.</title>
        <authorList>
            <person name="Sahin N."/>
            <person name="Tani A."/>
        </authorList>
    </citation>
    <scope>NUCLEOTIDE SEQUENCE</scope>
    <source>
        <strain evidence="8">AM327</strain>
    </source>
</reference>
<organism evidence="8 9">
    <name type="scientific">Neptunitalea chrysea</name>
    <dbReference type="NCBI Taxonomy" id="1647581"/>
    <lineage>
        <taxon>Bacteria</taxon>
        <taxon>Pseudomonadati</taxon>
        <taxon>Bacteroidota</taxon>
        <taxon>Flavobacteriia</taxon>
        <taxon>Flavobacteriales</taxon>
        <taxon>Flavobacteriaceae</taxon>
        <taxon>Neptunitalea</taxon>
    </lineage>
</organism>
<evidence type="ECO:0000256" key="1">
    <source>
        <dbReference type="ARBA" id="ARBA00004442"/>
    </source>
</evidence>
<keyword evidence="3" id="KW-0732">Signal</keyword>
<sequence>MALFFIQSCNKDFLDEELTTSRNTDYYQTEEGILSLSIAGYYRILAYPFRGEMQFATTNYGTDEFVIGGDDSNRPWNDYSNSLASIVPSVNSNTVSAARQWDYFYLGIHIANQVIQYATAIESDNTEVKETALGEGYFFRGFSYLRLVRQFGGVPLKLNVTTTVETEFSRASAEEVYAQVIADLTEAYNLLPNSGNPAKVSKDAAAHYLAKAYLSRASEINDSWNGSTKQDDLNMVKTLCDEVIANHPLATNFGELWDYTEPDGANEFLDEIILSAQFTGDLSASGKNFSHVIFTARYDDMPYMKRDLTGMRPYSRLAPSYFTYEAYDVVNDSRIWKTFRTKHRVNNGSGIYENGDLGIMYVVNDKNDTYYSDTKTNDQIVYSETGKTIPTVYVAHATDGNSLLDEPRFPSLTKHFDGARISVNDTRGFRDEILARSGETYLMAAEAEIRLANLGSGSYSNALTYINTVRERAAFKTGEVRNAYTDGAAAYVVSDLNQDPDLNSFMTENAYYESTHIAETTDATSLTVTDISNLPTEDEDIIATLGYGGDYERMLCFVLNERTRELCGEFHRWEDLARTKTLVERVQAYNPSAASNIQEYHLLRPIPQSFLDAITANGTALTAAEKEAIQNPGY</sequence>
<evidence type="ECO:0000313" key="8">
    <source>
        <dbReference type="EMBL" id="GLB51263.1"/>
    </source>
</evidence>
<dbReference type="GO" id="GO:0009279">
    <property type="term" value="C:cell outer membrane"/>
    <property type="evidence" value="ECO:0007669"/>
    <property type="project" value="UniProtKB-SubCell"/>
</dbReference>
<dbReference type="EMBL" id="BRVP01000002">
    <property type="protein sequence ID" value="GLB51263.1"/>
    <property type="molecule type" value="Genomic_DNA"/>
</dbReference>
<comment type="similarity">
    <text evidence="2">Belongs to the SusD family.</text>
</comment>
<dbReference type="InterPro" id="IPR011990">
    <property type="entry name" value="TPR-like_helical_dom_sf"/>
</dbReference>
<feature type="domain" description="RagB/SusD" evidence="6">
    <location>
        <begin position="271"/>
        <end position="613"/>
    </location>
</feature>
<name>A0A9W6EV98_9FLAO</name>
<comment type="caution">
    <text evidence="8">The sequence shown here is derived from an EMBL/GenBank/DDBJ whole genome shotgun (WGS) entry which is preliminary data.</text>
</comment>
<evidence type="ECO:0000256" key="5">
    <source>
        <dbReference type="ARBA" id="ARBA00023237"/>
    </source>
</evidence>
<gene>
    <name evidence="8" type="ORF">NBRC110019_03020</name>
</gene>
<proteinExistence type="inferred from homology"/>
<evidence type="ECO:0000256" key="4">
    <source>
        <dbReference type="ARBA" id="ARBA00023136"/>
    </source>
</evidence>
<dbReference type="InterPro" id="IPR033985">
    <property type="entry name" value="SusD-like_N"/>
</dbReference>
<evidence type="ECO:0000259" key="6">
    <source>
        <dbReference type="Pfam" id="PF07980"/>
    </source>
</evidence>
<dbReference type="AlphaFoldDB" id="A0A9W6EV98"/>
<evidence type="ECO:0000256" key="2">
    <source>
        <dbReference type="ARBA" id="ARBA00006275"/>
    </source>
</evidence>
<feature type="domain" description="SusD-like N-terminal" evidence="7">
    <location>
        <begin position="44"/>
        <end position="214"/>
    </location>
</feature>
<accession>A0A9W6EV98</accession>
<evidence type="ECO:0000313" key="9">
    <source>
        <dbReference type="Proteomes" id="UP001143545"/>
    </source>
</evidence>
<evidence type="ECO:0000259" key="7">
    <source>
        <dbReference type="Pfam" id="PF14322"/>
    </source>
</evidence>
<dbReference type="Gene3D" id="1.25.40.390">
    <property type="match status" value="1"/>
</dbReference>
<keyword evidence="5" id="KW-0998">Cell outer membrane</keyword>
<dbReference type="Pfam" id="PF07980">
    <property type="entry name" value="SusD_RagB"/>
    <property type="match status" value="1"/>
</dbReference>
<dbReference type="InterPro" id="IPR012944">
    <property type="entry name" value="SusD_RagB_dom"/>
</dbReference>